<dbReference type="EC" id="2.1.1.-" evidence="10"/>
<evidence type="ECO:0000256" key="5">
    <source>
        <dbReference type="ARBA" id="ARBA00022968"/>
    </source>
</evidence>
<keyword evidence="5 10" id="KW-0735">Signal-anchor</keyword>
<dbReference type="InterPro" id="IPR004159">
    <property type="entry name" value="Put_SAM_MeTrfase"/>
</dbReference>
<accession>A0ABD3D7B4</accession>
<protein>
    <recommendedName>
        <fullName evidence="10">Methyltransferase</fullName>
        <ecNumber evidence="10">2.1.1.-</ecNumber>
    </recommendedName>
</protein>
<evidence type="ECO:0000256" key="2">
    <source>
        <dbReference type="ARBA" id="ARBA00022603"/>
    </source>
</evidence>
<comment type="subcellular location">
    <subcellularLocation>
        <location evidence="9">Endomembrane system</location>
        <topology evidence="9">Single-pass type II membrane protein</topology>
    </subcellularLocation>
    <subcellularLocation>
        <location evidence="10">Membrane</location>
        <topology evidence="10">Single-pass type II membrane protein</topology>
    </subcellularLocation>
</comment>
<comment type="similarity">
    <text evidence="1 10">Belongs to the methyltransferase superfamily.</text>
</comment>
<keyword evidence="2 10" id="KW-0489">Methyltransferase</keyword>
<feature type="transmembrane region" description="Helical" evidence="10">
    <location>
        <begin position="12"/>
        <end position="32"/>
    </location>
</feature>
<keyword evidence="12" id="KW-1185">Reference proteome</keyword>
<evidence type="ECO:0000256" key="8">
    <source>
        <dbReference type="ARBA" id="ARBA00023180"/>
    </source>
</evidence>
<keyword evidence="7 10" id="KW-0472">Membrane</keyword>
<gene>
    <name evidence="11" type="ORF">CASFOL_019488</name>
</gene>
<dbReference type="GO" id="GO:0008168">
    <property type="term" value="F:methyltransferase activity"/>
    <property type="evidence" value="ECO:0007669"/>
    <property type="project" value="UniProtKB-UniRule"/>
</dbReference>
<evidence type="ECO:0000256" key="9">
    <source>
        <dbReference type="ARBA" id="ARBA00060399"/>
    </source>
</evidence>
<evidence type="ECO:0000256" key="4">
    <source>
        <dbReference type="ARBA" id="ARBA00022692"/>
    </source>
</evidence>
<evidence type="ECO:0000313" key="12">
    <source>
        <dbReference type="Proteomes" id="UP001632038"/>
    </source>
</evidence>
<dbReference type="FunFam" id="3.40.50.150:FF:000170">
    <property type="entry name" value="Probable methyltransferase PMT6"/>
    <property type="match status" value="1"/>
</dbReference>
<dbReference type="EMBL" id="JAVIJP010000026">
    <property type="protein sequence ID" value="KAL3637189.1"/>
    <property type="molecule type" value="Genomic_DNA"/>
</dbReference>
<dbReference type="GO" id="GO:0016020">
    <property type="term" value="C:membrane"/>
    <property type="evidence" value="ECO:0007669"/>
    <property type="project" value="UniProtKB-SubCell"/>
</dbReference>
<evidence type="ECO:0000256" key="7">
    <source>
        <dbReference type="ARBA" id="ARBA00023136"/>
    </source>
</evidence>
<keyword evidence="4 10" id="KW-0812">Transmembrane</keyword>
<dbReference type="AlphaFoldDB" id="A0ABD3D7B4"/>
<evidence type="ECO:0000313" key="11">
    <source>
        <dbReference type="EMBL" id="KAL3637189.1"/>
    </source>
</evidence>
<dbReference type="PANTHER" id="PTHR10108:SF37">
    <property type="entry name" value="METHYLTRANSFERASE PMT6-RELATED"/>
    <property type="match status" value="1"/>
</dbReference>
<dbReference type="Pfam" id="PF03141">
    <property type="entry name" value="Methyltransf_29"/>
    <property type="match status" value="1"/>
</dbReference>
<dbReference type="SUPFAM" id="SSF53335">
    <property type="entry name" value="S-adenosyl-L-methionine-dependent methyltransferases"/>
    <property type="match status" value="2"/>
</dbReference>
<name>A0ABD3D7B4_9LAMI</name>
<reference evidence="12" key="1">
    <citation type="journal article" date="2024" name="IScience">
        <title>Strigolactones Initiate the Formation of Haustorium-like Structures in Castilleja.</title>
        <authorList>
            <person name="Buerger M."/>
            <person name="Peterson D."/>
            <person name="Chory J."/>
        </authorList>
    </citation>
    <scope>NUCLEOTIDE SEQUENCE [LARGE SCALE GENOMIC DNA]</scope>
</reference>
<dbReference type="GO" id="GO:0032259">
    <property type="term" value="P:methylation"/>
    <property type="evidence" value="ECO:0007669"/>
    <property type="project" value="UniProtKB-KW"/>
</dbReference>
<sequence>MVGLMNMRAFDWQTGQFIMIALLVMIASFYTGTLFGNNTSSPLYVPLSQQGVQQNQTPISNRSELASGVFKNKVSLTYRTVPIEIPETGINVCPLTNNEYIPCHDVSYIKQELLSRLDLSRKEELERHCPPLNRRLFCLVPPPLDYKLPIRWPTSRDYVWRSNVNHTHLAEVKGGQNWVHEKDQLWWFPGGGTHFKHGASEYIERLGNMTTKESGDLVSAGVFQVLDVGCGVASFSAYLLPLNIETMSFAPKDGHENQIQFALERGIGAMISSLSTKQLPYPSNSFEMVHCSRCRVDWHENDGILIKEADRLLRSNGYFVYSAPPAYRKDKDFPQIWDKLMNLTSSMCWKLIARQVQTAIWIKPENNSCLQQNAQQKLIDICDSKDKSKPSWQTPLRNCVEEHSTQKLPPKPQRLSEYSVTLDKLGIIRDNFLVNTIYWQDQIRHYWRLMNVEEKEIRNVMDTNAFLGGFAVALSTWPVWVMNIVPVSTDSTLSAIYDRGLIGAFHDWCEPFSTYPRTYDLLHANRLFSQYKNREEGCLLEDIMLEMDRILRPQGHIIIRGEDESIITKIKELAPKFLWETEMHLLEDDNKKMEQVLFCRKKFWAIL</sequence>
<dbReference type="Gene3D" id="3.40.50.150">
    <property type="entry name" value="Vaccinia Virus protein VP39"/>
    <property type="match status" value="1"/>
</dbReference>
<proteinExistence type="inferred from homology"/>
<keyword evidence="6 10" id="KW-1133">Transmembrane helix</keyword>
<keyword evidence="8 10" id="KW-0325">Glycoprotein</keyword>
<dbReference type="Proteomes" id="UP001632038">
    <property type="component" value="Unassembled WGS sequence"/>
</dbReference>
<comment type="caution">
    <text evidence="11">The sequence shown here is derived from an EMBL/GenBank/DDBJ whole genome shotgun (WGS) entry which is preliminary data.</text>
</comment>
<evidence type="ECO:0000256" key="10">
    <source>
        <dbReference type="RuleBase" id="RU366043"/>
    </source>
</evidence>
<dbReference type="GO" id="GO:0012505">
    <property type="term" value="C:endomembrane system"/>
    <property type="evidence" value="ECO:0007669"/>
    <property type="project" value="UniProtKB-SubCell"/>
</dbReference>
<dbReference type="PANTHER" id="PTHR10108">
    <property type="entry name" value="SAM-DEPENDENT METHYLTRANSFERASE"/>
    <property type="match status" value="1"/>
</dbReference>
<keyword evidence="3 10" id="KW-0808">Transferase</keyword>
<organism evidence="11 12">
    <name type="scientific">Castilleja foliolosa</name>
    <dbReference type="NCBI Taxonomy" id="1961234"/>
    <lineage>
        <taxon>Eukaryota</taxon>
        <taxon>Viridiplantae</taxon>
        <taxon>Streptophyta</taxon>
        <taxon>Embryophyta</taxon>
        <taxon>Tracheophyta</taxon>
        <taxon>Spermatophyta</taxon>
        <taxon>Magnoliopsida</taxon>
        <taxon>eudicotyledons</taxon>
        <taxon>Gunneridae</taxon>
        <taxon>Pentapetalae</taxon>
        <taxon>asterids</taxon>
        <taxon>lamiids</taxon>
        <taxon>Lamiales</taxon>
        <taxon>Orobanchaceae</taxon>
        <taxon>Pedicularideae</taxon>
        <taxon>Castillejinae</taxon>
        <taxon>Castilleja</taxon>
    </lineage>
</organism>
<evidence type="ECO:0000256" key="1">
    <source>
        <dbReference type="ARBA" id="ARBA00008361"/>
    </source>
</evidence>
<evidence type="ECO:0000256" key="3">
    <source>
        <dbReference type="ARBA" id="ARBA00022679"/>
    </source>
</evidence>
<evidence type="ECO:0000256" key="6">
    <source>
        <dbReference type="ARBA" id="ARBA00022989"/>
    </source>
</evidence>
<dbReference type="InterPro" id="IPR029063">
    <property type="entry name" value="SAM-dependent_MTases_sf"/>
</dbReference>